<dbReference type="Proteomes" id="UP000070501">
    <property type="component" value="Unassembled WGS sequence"/>
</dbReference>
<proteinExistence type="predicted"/>
<dbReference type="InParanoid" id="A0A136JBX8"/>
<reference evidence="2" key="1">
    <citation type="submission" date="2016-02" db="EMBL/GenBank/DDBJ databases">
        <title>Draft genome sequence of Microdochium bolleyi, a fungal endophyte of beachgrass.</title>
        <authorList>
            <consortium name="DOE Joint Genome Institute"/>
            <person name="David A.S."/>
            <person name="May G."/>
            <person name="Haridas S."/>
            <person name="Lim J."/>
            <person name="Wang M."/>
            <person name="Labutti K."/>
            <person name="Lipzen A."/>
            <person name="Barry K."/>
            <person name="Grigoriev I.V."/>
        </authorList>
    </citation>
    <scope>NUCLEOTIDE SEQUENCE [LARGE SCALE GENOMIC DNA]</scope>
    <source>
        <strain evidence="2">J235TASD1</strain>
    </source>
</reference>
<keyword evidence="2" id="KW-1185">Reference proteome</keyword>
<sequence>MDLRSTVLATAPGLLRLASKRNIGLGRQPVEPWRWKPLEQRLDMGSKVHERLLEPTVEQSLPFGGQLLCHLEVVLAGGLYPGDLGLGSVEREQGGQRLVQLLDLGRGPVHGGSCAWRASRACLTSEYILVSRPGGTVIPAASIFLTTLAHGYVSKRATPAELPYLDIVDAQLEEHTDLAVALEQYPSADALDKLVL</sequence>
<accession>A0A136JBX8</accession>
<name>A0A136JBX8_9PEZI</name>
<evidence type="ECO:0000313" key="2">
    <source>
        <dbReference type="Proteomes" id="UP000070501"/>
    </source>
</evidence>
<gene>
    <name evidence="1" type="ORF">Micbo1qcDRAFT_173466</name>
</gene>
<organism evidence="1 2">
    <name type="scientific">Microdochium bolleyi</name>
    <dbReference type="NCBI Taxonomy" id="196109"/>
    <lineage>
        <taxon>Eukaryota</taxon>
        <taxon>Fungi</taxon>
        <taxon>Dikarya</taxon>
        <taxon>Ascomycota</taxon>
        <taxon>Pezizomycotina</taxon>
        <taxon>Sordariomycetes</taxon>
        <taxon>Xylariomycetidae</taxon>
        <taxon>Xylariales</taxon>
        <taxon>Microdochiaceae</taxon>
        <taxon>Microdochium</taxon>
    </lineage>
</organism>
<dbReference type="EMBL" id="KQ964247">
    <property type="protein sequence ID" value="KXJ94684.1"/>
    <property type="molecule type" value="Genomic_DNA"/>
</dbReference>
<protein>
    <submittedName>
        <fullName evidence="1">Uncharacterized protein</fullName>
    </submittedName>
</protein>
<evidence type="ECO:0000313" key="1">
    <source>
        <dbReference type="EMBL" id="KXJ94684.1"/>
    </source>
</evidence>
<dbReference type="AlphaFoldDB" id="A0A136JBX8"/>